<evidence type="ECO:0000256" key="1">
    <source>
        <dbReference type="ARBA" id="ARBA00022963"/>
    </source>
</evidence>
<dbReference type="RefSeq" id="WP_014809346.1">
    <property type="nucleotide sequence ID" value="NC_018025.1"/>
</dbReference>
<dbReference type="GO" id="GO:0016042">
    <property type="term" value="P:lipid catabolic process"/>
    <property type="evidence" value="ECO:0007669"/>
    <property type="project" value="UniProtKB-KW"/>
</dbReference>
<keyword evidence="1" id="KW-0442">Lipid degradation</keyword>
<dbReference type="EMBL" id="CP003360">
    <property type="protein sequence ID" value="AFM24198.1"/>
    <property type="molecule type" value="Genomic_DNA"/>
</dbReference>
<dbReference type="InterPro" id="IPR029058">
    <property type="entry name" value="AB_hydrolase_fold"/>
</dbReference>
<dbReference type="Proteomes" id="UP000006055">
    <property type="component" value="Chromosome"/>
</dbReference>
<evidence type="ECO:0000313" key="4">
    <source>
        <dbReference type="EMBL" id="AFM24198.1"/>
    </source>
</evidence>
<reference evidence="5" key="1">
    <citation type="submission" date="2012-06" db="EMBL/GenBank/DDBJ databases">
        <title>Complete sequence of chromosome of Desulfomonile tiedjei DSM 6799.</title>
        <authorList>
            <person name="Lucas S."/>
            <person name="Copeland A."/>
            <person name="Lapidus A."/>
            <person name="Glavina del Rio T."/>
            <person name="Dalin E."/>
            <person name="Tice H."/>
            <person name="Bruce D."/>
            <person name="Goodwin L."/>
            <person name="Pitluck S."/>
            <person name="Peters L."/>
            <person name="Ovchinnikova G."/>
            <person name="Zeytun A."/>
            <person name="Lu M."/>
            <person name="Kyrpides N."/>
            <person name="Mavromatis K."/>
            <person name="Ivanova N."/>
            <person name="Brettin T."/>
            <person name="Detter J.C."/>
            <person name="Han C."/>
            <person name="Larimer F."/>
            <person name="Land M."/>
            <person name="Hauser L."/>
            <person name="Markowitz V."/>
            <person name="Cheng J.-F."/>
            <person name="Hugenholtz P."/>
            <person name="Woyke T."/>
            <person name="Wu D."/>
            <person name="Spring S."/>
            <person name="Schroeder M."/>
            <person name="Brambilla E."/>
            <person name="Klenk H.-P."/>
            <person name="Eisen J.A."/>
        </authorList>
    </citation>
    <scope>NUCLEOTIDE SEQUENCE [LARGE SCALE GENOMIC DNA]</scope>
    <source>
        <strain evidence="5">ATCC 49306 / DSM 6799 / DCB-1</strain>
    </source>
</reference>
<dbReference type="OrthoDB" id="5490537at2"/>
<feature type="domain" description="AB hydrolase-1" evidence="3">
    <location>
        <begin position="65"/>
        <end position="205"/>
    </location>
</feature>
<organism evidence="4 5">
    <name type="scientific">Desulfomonile tiedjei (strain ATCC 49306 / DSM 6799 / DCB-1)</name>
    <dbReference type="NCBI Taxonomy" id="706587"/>
    <lineage>
        <taxon>Bacteria</taxon>
        <taxon>Pseudomonadati</taxon>
        <taxon>Thermodesulfobacteriota</taxon>
        <taxon>Desulfomonilia</taxon>
        <taxon>Desulfomonilales</taxon>
        <taxon>Desulfomonilaceae</taxon>
        <taxon>Desulfomonile</taxon>
    </lineage>
</organism>
<evidence type="ECO:0000313" key="5">
    <source>
        <dbReference type="Proteomes" id="UP000006055"/>
    </source>
</evidence>
<dbReference type="eggNOG" id="COG2267">
    <property type="taxonomic scope" value="Bacteria"/>
</dbReference>
<dbReference type="PANTHER" id="PTHR11005">
    <property type="entry name" value="LYSOSOMAL ACID LIPASE-RELATED"/>
    <property type="match status" value="1"/>
</dbReference>
<proteinExistence type="predicted"/>
<accession>I4C3Q7</accession>
<protein>
    <submittedName>
        <fullName evidence="4">Poly(3-hydroxyalkanoate) synthetase</fullName>
    </submittedName>
</protein>
<evidence type="ECO:0000259" key="3">
    <source>
        <dbReference type="Pfam" id="PF00561"/>
    </source>
</evidence>
<dbReference type="KEGG" id="dti:Desti_1486"/>
<dbReference type="Pfam" id="PF00561">
    <property type="entry name" value="Abhydrolase_1"/>
    <property type="match status" value="1"/>
</dbReference>
<dbReference type="SUPFAM" id="SSF53474">
    <property type="entry name" value="alpha/beta-Hydrolases"/>
    <property type="match status" value="1"/>
</dbReference>
<gene>
    <name evidence="4" type="ordered locus">Desti_1486</name>
</gene>
<dbReference type="Gene3D" id="3.40.50.1820">
    <property type="entry name" value="alpha/beta hydrolase"/>
    <property type="match status" value="1"/>
</dbReference>
<keyword evidence="2" id="KW-0443">Lipid metabolism</keyword>
<dbReference type="HOGENOM" id="CLU_020280_0_0_7"/>
<keyword evidence="5" id="KW-1185">Reference proteome</keyword>
<dbReference type="AlphaFoldDB" id="I4C3Q7"/>
<name>I4C3Q7_DESTA</name>
<evidence type="ECO:0000256" key="2">
    <source>
        <dbReference type="ARBA" id="ARBA00023098"/>
    </source>
</evidence>
<sequence length="383" mass="42368">MVEFLLTAVFAILILVGLLIANGYWWNWYYSAPSSQDETFFFEARDGWKISVHRYRPVRQSGALPVILCHGLSSNRYAFDLPGTASLAVFLKNQGFDVWSAELRGSGMSAGPKVFFSDVPYDWEFCDHLENDVPAIIDFVLEKTGASKVHWVGHSMGGMLILAHLAATPSARIESVVTLGSPVDFSGMRNRSIDLLLAIRPLYAWLPISPLPFFGRVLLPISHSIGRSLLGLFHPPNIHPEIARKVVALASELVTSNKIWLTFGRYIEMGKCAPENGKSYFDGLDRSPASILFIAGSQDLMAPKAISPQVCAPEHPGGRRECMVMGKETGCMEDYGHMDLLVGKRSDKEVFPRITGWIQENDGELLQQHADSTVASSHSQCQI</sequence>
<dbReference type="STRING" id="706587.Desti_1486"/>
<dbReference type="InterPro" id="IPR000073">
    <property type="entry name" value="AB_hydrolase_1"/>
</dbReference>